<organism evidence="1 2">
    <name type="scientific">Rhizoctonia solani</name>
    <dbReference type="NCBI Taxonomy" id="456999"/>
    <lineage>
        <taxon>Eukaryota</taxon>
        <taxon>Fungi</taxon>
        <taxon>Dikarya</taxon>
        <taxon>Basidiomycota</taxon>
        <taxon>Agaricomycotina</taxon>
        <taxon>Agaricomycetes</taxon>
        <taxon>Cantharellales</taxon>
        <taxon>Ceratobasidiaceae</taxon>
        <taxon>Rhizoctonia</taxon>
    </lineage>
</organism>
<evidence type="ECO:0000313" key="2">
    <source>
        <dbReference type="Proteomes" id="UP000663827"/>
    </source>
</evidence>
<reference evidence="1" key="1">
    <citation type="submission" date="2021-01" db="EMBL/GenBank/DDBJ databases">
        <authorList>
            <person name="Kaushik A."/>
        </authorList>
    </citation>
    <scope>NUCLEOTIDE SEQUENCE</scope>
    <source>
        <strain evidence="1">AG5</strain>
    </source>
</reference>
<protein>
    <submittedName>
        <fullName evidence="1">Uncharacterized protein</fullName>
    </submittedName>
</protein>
<proteinExistence type="predicted"/>
<dbReference type="Proteomes" id="UP000663827">
    <property type="component" value="Unassembled WGS sequence"/>
</dbReference>
<sequence length="353" mass="39180">MESRAPPHRKPDSRIQEGNYHINQVQCDVTLSMTAISNGSNSTFAMKSEVLTGNEQPLQSQFWTITYQPGIENSFTIDVSLNPTDAGAWATIVNADGTLEYQRTKYFATWSIDYVDTYTVTDADSVTRKVYSNCSIYEPGTTRYWTVGDDGSLTHDLAQIKLVDNNDQGHLLKQSFELKQLSPWFGNGWEQNHTICSVEPISVTATDDTPIRKFYFGTNKISPNDPILSCIGAQLSTDACATGKDGQLAKADSTWFEVAVFSKLPTPGQQVTLEQVKSRDGKPLMWESHRLPCHDVNYHALGGGMLNTDGQYFCKSIEEGDYIGVLVCAQYGSTCAVRGAKLRFEIDKKMGSR</sequence>
<accession>A0A8H3E5K9</accession>
<name>A0A8H3E5K9_9AGAM</name>
<comment type="caution">
    <text evidence="1">The sequence shown here is derived from an EMBL/GenBank/DDBJ whole genome shotgun (WGS) entry which is preliminary data.</text>
</comment>
<dbReference type="EMBL" id="CAJNJQ010003210">
    <property type="protein sequence ID" value="CAE7193895.1"/>
    <property type="molecule type" value="Genomic_DNA"/>
</dbReference>
<gene>
    <name evidence="1" type="ORF">RDB_LOCUS130796</name>
</gene>
<dbReference type="AlphaFoldDB" id="A0A8H3E5K9"/>
<evidence type="ECO:0000313" key="1">
    <source>
        <dbReference type="EMBL" id="CAE7193895.1"/>
    </source>
</evidence>